<evidence type="ECO:0000313" key="7">
    <source>
        <dbReference type="EMBL" id="KAG6531469.1"/>
    </source>
</evidence>
<proteinExistence type="predicted"/>
<organism evidence="7 8">
    <name type="scientific">Zingiber officinale</name>
    <name type="common">Ginger</name>
    <name type="synonym">Amomum zingiber</name>
    <dbReference type="NCBI Taxonomy" id="94328"/>
    <lineage>
        <taxon>Eukaryota</taxon>
        <taxon>Viridiplantae</taxon>
        <taxon>Streptophyta</taxon>
        <taxon>Embryophyta</taxon>
        <taxon>Tracheophyta</taxon>
        <taxon>Spermatophyta</taxon>
        <taxon>Magnoliopsida</taxon>
        <taxon>Liliopsida</taxon>
        <taxon>Zingiberales</taxon>
        <taxon>Zingiberaceae</taxon>
        <taxon>Zingiber</taxon>
    </lineage>
</organism>
<feature type="domain" description="O-methyltransferase C-terminal" evidence="5">
    <location>
        <begin position="147"/>
        <end position="352"/>
    </location>
</feature>
<dbReference type="EMBL" id="JACMSC010000002">
    <property type="protein sequence ID" value="KAG6531469.1"/>
    <property type="molecule type" value="Genomic_DNA"/>
</dbReference>
<evidence type="ECO:0000259" key="5">
    <source>
        <dbReference type="Pfam" id="PF00891"/>
    </source>
</evidence>
<evidence type="ECO:0000259" key="6">
    <source>
        <dbReference type="Pfam" id="PF08100"/>
    </source>
</evidence>
<dbReference type="Gene3D" id="1.10.10.10">
    <property type="entry name" value="Winged helix-like DNA-binding domain superfamily/Winged helix DNA-binding domain"/>
    <property type="match status" value="1"/>
</dbReference>
<name>A0A8J5IC74_ZINOF</name>
<dbReference type="InterPro" id="IPR036388">
    <property type="entry name" value="WH-like_DNA-bd_sf"/>
</dbReference>
<dbReference type="InterPro" id="IPR012967">
    <property type="entry name" value="COMT_dimerisation"/>
</dbReference>
<gene>
    <name evidence="7" type="ORF">ZIOFF_005276</name>
</gene>
<dbReference type="Gene3D" id="3.40.50.150">
    <property type="entry name" value="Vaccinia Virus protein VP39"/>
    <property type="match status" value="1"/>
</dbReference>
<dbReference type="PIRSF" id="PIRSF005739">
    <property type="entry name" value="O-mtase"/>
    <property type="match status" value="1"/>
</dbReference>
<dbReference type="Proteomes" id="UP000734854">
    <property type="component" value="Unassembled WGS sequence"/>
</dbReference>
<evidence type="ECO:0000313" key="8">
    <source>
        <dbReference type="Proteomes" id="UP000734854"/>
    </source>
</evidence>
<dbReference type="GO" id="GO:0008171">
    <property type="term" value="F:O-methyltransferase activity"/>
    <property type="evidence" value="ECO:0007669"/>
    <property type="project" value="InterPro"/>
</dbReference>
<comment type="caution">
    <text evidence="7">The sequence shown here is derived from an EMBL/GenBank/DDBJ whole genome shotgun (WGS) entry which is preliminary data.</text>
</comment>
<reference evidence="7 8" key="1">
    <citation type="submission" date="2020-08" db="EMBL/GenBank/DDBJ databases">
        <title>Plant Genome Project.</title>
        <authorList>
            <person name="Zhang R.-G."/>
        </authorList>
    </citation>
    <scope>NUCLEOTIDE SEQUENCE [LARGE SCALE GENOMIC DNA]</scope>
    <source>
        <tissue evidence="7">Rhizome</tissue>
    </source>
</reference>
<feature type="domain" description="O-methyltransferase dimerisation" evidence="6">
    <location>
        <begin position="31"/>
        <end position="122"/>
    </location>
</feature>
<dbReference type="InterPro" id="IPR036390">
    <property type="entry name" value="WH_DNA-bd_sf"/>
</dbReference>
<dbReference type="Pfam" id="PF00891">
    <property type="entry name" value="Methyltransf_2"/>
    <property type="match status" value="1"/>
</dbReference>
<sequence>MPSGQSIKLDPLSHCSLINMDKEAACAHALQICTSTIFPFTIKTAIELRLLDVIAEAESPAAALYPAQIVAQLPDAADNLEAADMVDRLLRLLASYGVVTCTTEATGSRKYSAAPVTKYLVKNGDDGASSMVNLALLNQERVGVAIWDQMKDSVLHGGLPVQNAFGMLMFEYLGSDARLNKAFNDAMCGYSVVFMEQLLQVYHGFDDVNVLVDVGGNVGATLRMITSEHPHIRGINFDVPHVISQAPSIPGVQHVSGDMFEAVPSGDAIFMKWILHDWSDKNCVKILKNCREALAQNGKVIVAECLLPELPAQTIEAQAVFQMDLGMMACCLGGKERSEKEFKALAMEAGFRGFEVPRRIAGGWAVMEFTK</sequence>
<feature type="active site" description="Proton acceptor" evidence="4">
    <location>
        <position position="276"/>
    </location>
</feature>
<dbReference type="InterPro" id="IPR001077">
    <property type="entry name" value="COMT_C"/>
</dbReference>
<keyword evidence="2" id="KW-0808">Transferase</keyword>
<dbReference type="InterPro" id="IPR029063">
    <property type="entry name" value="SAM-dependent_MTases_sf"/>
</dbReference>
<dbReference type="GO" id="GO:0046983">
    <property type="term" value="F:protein dimerization activity"/>
    <property type="evidence" value="ECO:0007669"/>
    <property type="project" value="InterPro"/>
</dbReference>
<dbReference type="FunFam" id="3.40.50.150:FF:000061">
    <property type="entry name" value="Caffeic acid O-methyltransferase"/>
    <property type="match status" value="1"/>
</dbReference>
<dbReference type="FunFam" id="1.10.10.10:FF:000357">
    <property type="entry name" value="Caffeic acid 3-O-methyltransferase"/>
    <property type="match status" value="1"/>
</dbReference>
<dbReference type="InterPro" id="IPR016461">
    <property type="entry name" value="COMT-like"/>
</dbReference>
<dbReference type="SUPFAM" id="SSF53335">
    <property type="entry name" value="S-adenosyl-L-methionine-dependent methyltransferases"/>
    <property type="match status" value="1"/>
</dbReference>
<keyword evidence="3" id="KW-0949">S-adenosyl-L-methionine</keyword>
<dbReference type="PROSITE" id="PS51683">
    <property type="entry name" value="SAM_OMT_II"/>
    <property type="match status" value="1"/>
</dbReference>
<evidence type="ECO:0000256" key="4">
    <source>
        <dbReference type="PIRSR" id="PIRSR005739-1"/>
    </source>
</evidence>
<protein>
    <submittedName>
        <fullName evidence="7">Uncharacterized protein</fullName>
    </submittedName>
</protein>
<evidence type="ECO:0000256" key="1">
    <source>
        <dbReference type="ARBA" id="ARBA00022603"/>
    </source>
</evidence>
<dbReference type="GO" id="GO:0032259">
    <property type="term" value="P:methylation"/>
    <property type="evidence" value="ECO:0007669"/>
    <property type="project" value="UniProtKB-KW"/>
</dbReference>
<dbReference type="Pfam" id="PF08100">
    <property type="entry name" value="Dimerisation"/>
    <property type="match status" value="1"/>
</dbReference>
<accession>A0A8J5IC74</accession>
<keyword evidence="8" id="KW-1185">Reference proteome</keyword>
<dbReference type="PANTHER" id="PTHR11746">
    <property type="entry name" value="O-METHYLTRANSFERASE"/>
    <property type="match status" value="1"/>
</dbReference>
<dbReference type="SUPFAM" id="SSF46785">
    <property type="entry name" value="Winged helix' DNA-binding domain"/>
    <property type="match status" value="1"/>
</dbReference>
<evidence type="ECO:0000256" key="2">
    <source>
        <dbReference type="ARBA" id="ARBA00022679"/>
    </source>
</evidence>
<dbReference type="AlphaFoldDB" id="A0A8J5IC74"/>
<evidence type="ECO:0000256" key="3">
    <source>
        <dbReference type="ARBA" id="ARBA00022691"/>
    </source>
</evidence>
<keyword evidence="1" id="KW-0489">Methyltransferase</keyword>